<feature type="transmembrane region" description="Helical" evidence="13">
    <location>
        <begin position="173"/>
        <end position="193"/>
    </location>
</feature>
<evidence type="ECO:0000313" key="16">
    <source>
        <dbReference type="EMBL" id="PVY39834.1"/>
    </source>
</evidence>
<evidence type="ECO:0000256" key="1">
    <source>
        <dbReference type="ARBA" id="ARBA00001947"/>
    </source>
</evidence>
<dbReference type="Proteomes" id="UP000245959">
    <property type="component" value="Unassembled WGS sequence"/>
</dbReference>
<evidence type="ECO:0000256" key="11">
    <source>
        <dbReference type="ARBA" id="ARBA00023049"/>
    </source>
</evidence>
<feature type="domain" description="Peptidase M50" evidence="14">
    <location>
        <begin position="21"/>
        <end position="116"/>
    </location>
</feature>
<evidence type="ECO:0000256" key="5">
    <source>
        <dbReference type="ARBA" id="ARBA00022670"/>
    </source>
</evidence>
<proteinExistence type="inferred from homology"/>
<evidence type="ECO:0000256" key="9">
    <source>
        <dbReference type="ARBA" id="ARBA00022833"/>
    </source>
</evidence>
<dbReference type="EMBL" id="QEKH01000019">
    <property type="protein sequence ID" value="PVY39834.1"/>
    <property type="molecule type" value="Genomic_DNA"/>
</dbReference>
<evidence type="ECO:0000256" key="10">
    <source>
        <dbReference type="ARBA" id="ARBA00022989"/>
    </source>
</evidence>
<comment type="similarity">
    <text evidence="3">Belongs to the peptidase M50B family.</text>
</comment>
<comment type="cofactor">
    <cofactor evidence="1">
        <name>Zn(2+)</name>
        <dbReference type="ChEBI" id="CHEBI:29105"/>
    </cofactor>
</comment>
<dbReference type="PANTHER" id="PTHR35864:SF1">
    <property type="entry name" value="ZINC METALLOPROTEASE YWHC-RELATED"/>
    <property type="match status" value="1"/>
</dbReference>
<keyword evidence="8" id="KW-0378">Hydrolase</keyword>
<keyword evidence="10 13" id="KW-1133">Transmembrane helix</keyword>
<reference evidence="16 17" key="1">
    <citation type="submission" date="2018-04" db="EMBL/GenBank/DDBJ databases">
        <title>Genomic Encyclopedia of Type Strains, Phase IV (KMG-IV): sequencing the most valuable type-strain genomes for metagenomic binning, comparative biology and taxonomic classification.</title>
        <authorList>
            <person name="Goeker M."/>
        </authorList>
    </citation>
    <scope>NUCLEOTIDE SEQUENCE [LARGE SCALE GENOMIC DNA]</scope>
    <source>
        <strain evidence="16 17">DSM 14823</strain>
    </source>
</reference>
<dbReference type="OrthoDB" id="9800627at2"/>
<keyword evidence="6 13" id="KW-0812">Transmembrane</keyword>
<evidence type="ECO:0000256" key="3">
    <source>
        <dbReference type="ARBA" id="ARBA00007931"/>
    </source>
</evidence>
<dbReference type="InterPro" id="IPR044537">
    <property type="entry name" value="Rip2-like"/>
</dbReference>
<keyword evidence="9" id="KW-0862">Zinc</keyword>
<accession>A0A2U1ATS2</accession>
<dbReference type="Proteomes" id="UP000576225">
    <property type="component" value="Unassembled WGS sequence"/>
</dbReference>
<keyword evidence="11" id="KW-0482">Metalloprotease</keyword>
<evidence type="ECO:0000313" key="15">
    <source>
        <dbReference type="EMBL" id="NMD85870.1"/>
    </source>
</evidence>
<protein>
    <submittedName>
        <fullName evidence="15">Site-2 protease family protein</fullName>
    </submittedName>
    <submittedName>
        <fullName evidence="16">Zn-dependent protease</fullName>
    </submittedName>
</protein>
<dbReference type="GO" id="GO:0006508">
    <property type="term" value="P:proteolysis"/>
    <property type="evidence" value="ECO:0007669"/>
    <property type="project" value="UniProtKB-KW"/>
</dbReference>
<evidence type="ECO:0000256" key="2">
    <source>
        <dbReference type="ARBA" id="ARBA00004651"/>
    </source>
</evidence>
<dbReference type="CDD" id="cd06158">
    <property type="entry name" value="S2P-M50_like_1"/>
    <property type="match status" value="1"/>
</dbReference>
<dbReference type="AlphaFoldDB" id="A0A2U1ATS2"/>
<feature type="transmembrane region" description="Helical" evidence="13">
    <location>
        <begin position="16"/>
        <end position="41"/>
    </location>
</feature>
<comment type="caution">
    <text evidence="16">The sequence shown here is derived from an EMBL/GenBank/DDBJ whole genome shotgun (WGS) entry which is preliminary data.</text>
</comment>
<keyword evidence="17" id="KW-1185">Reference proteome</keyword>
<organism evidence="16 17">
    <name type="scientific">Victivallis vadensis</name>
    <dbReference type="NCBI Taxonomy" id="172901"/>
    <lineage>
        <taxon>Bacteria</taxon>
        <taxon>Pseudomonadati</taxon>
        <taxon>Lentisphaerota</taxon>
        <taxon>Lentisphaeria</taxon>
        <taxon>Victivallales</taxon>
        <taxon>Victivallaceae</taxon>
        <taxon>Victivallis</taxon>
    </lineage>
</organism>
<evidence type="ECO:0000256" key="13">
    <source>
        <dbReference type="SAM" id="Phobius"/>
    </source>
</evidence>
<feature type="transmembrane region" description="Helical" evidence="13">
    <location>
        <begin position="62"/>
        <end position="82"/>
    </location>
</feature>
<evidence type="ECO:0000256" key="7">
    <source>
        <dbReference type="ARBA" id="ARBA00022723"/>
    </source>
</evidence>
<dbReference type="InterPro" id="IPR008915">
    <property type="entry name" value="Peptidase_M50"/>
</dbReference>
<dbReference type="PANTHER" id="PTHR35864">
    <property type="entry name" value="ZINC METALLOPROTEASE MJ0611-RELATED"/>
    <property type="match status" value="1"/>
</dbReference>
<dbReference type="GO" id="GO:0046872">
    <property type="term" value="F:metal ion binding"/>
    <property type="evidence" value="ECO:0007669"/>
    <property type="project" value="UniProtKB-KW"/>
</dbReference>
<sequence>MNQMNFFITYLWKDPMFFLAAIIIVVFSVCAHEFMHAWIALLQGDGTAAERGHLTMSPLKQMGPWSLFMLAFIGIAWGQVPVDPSRMRHRYSHALVAFAGPATNLLLGVAFSLLCFLAFRNEVGTEFTWDMLYFGATINMVLFLLNLLPVPGFDGWAILVTFFPKIMRIDSEIVKGSFFVIIILVFMGIGKLFEFGRISTAAMLWFFQAIADRIAGA</sequence>
<name>A0A2U1ATS2_9BACT</name>
<comment type="subcellular location">
    <subcellularLocation>
        <location evidence="2">Cell membrane</location>
        <topology evidence="2">Multi-pass membrane protein</topology>
    </subcellularLocation>
</comment>
<keyword evidence="5 16" id="KW-0645">Protease</keyword>
<keyword evidence="7" id="KW-0479">Metal-binding</keyword>
<feature type="transmembrane region" description="Helical" evidence="13">
    <location>
        <begin position="131"/>
        <end position="153"/>
    </location>
</feature>
<feature type="transmembrane region" description="Helical" evidence="13">
    <location>
        <begin position="94"/>
        <end position="119"/>
    </location>
</feature>
<reference evidence="15 18" key="2">
    <citation type="submission" date="2020-04" db="EMBL/GenBank/DDBJ databases">
        <authorList>
            <person name="Hitch T.C.A."/>
            <person name="Wylensek D."/>
            <person name="Clavel T."/>
        </authorList>
    </citation>
    <scope>NUCLEOTIDE SEQUENCE [LARGE SCALE GENOMIC DNA]</scope>
    <source>
        <strain evidence="15 18">COR2-253-APC-1A</strain>
    </source>
</reference>
<evidence type="ECO:0000313" key="17">
    <source>
        <dbReference type="Proteomes" id="UP000245959"/>
    </source>
</evidence>
<evidence type="ECO:0000256" key="4">
    <source>
        <dbReference type="ARBA" id="ARBA00022475"/>
    </source>
</evidence>
<evidence type="ECO:0000313" key="18">
    <source>
        <dbReference type="Proteomes" id="UP000576225"/>
    </source>
</evidence>
<dbReference type="GO" id="GO:0005886">
    <property type="term" value="C:plasma membrane"/>
    <property type="evidence" value="ECO:0007669"/>
    <property type="project" value="UniProtKB-SubCell"/>
</dbReference>
<keyword evidence="4" id="KW-1003">Cell membrane</keyword>
<dbReference type="GO" id="GO:0008237">
    <property type="term" value="F:metallopeptidase activity"/>
    <property type="evidence" value="ECO:0007669"/>
    <property type="project" value="UniProtKB-KW"/>
</dbReference>
<gene>
    <name evidence="16" type="ORF">C8D82_11975</name>
    <name evidence="15" type="ORF">HF882_04655</name>
</gene>
<evidence type="ECO:0000256" key="6">
    <source>
        <dbReference type="ARBA" id="ARBA00022692"/>
    </source>
</evidence>
<evidence type="ECO:0000259" key="14">
    <source>
        <dbReference type="Pfam" id="PF02163"/>
    </source>
</evidence>
<evidence type="ECO:0000256" key="12">
    <source>
        <dbReference type="ARBA" id="ARBA00023136"/>
    </source>
</evidence>
<dbReference type="Pfam" id="PF02163">
    <property type="entry name" value="Peptidase_M50"/>
    <property type="match status" value="1"/>
</dbReference>
<evidence type="ECO:0000256" key="8">
    <source>
        <dbReference type="ARBA" id="ARBA00022801"/>
    </source>
</evidence>
<dbReference type="EMBL" id="JABAEW010000006">
    <property type="protein sequence ID" value="NMD85870.1"/>
    <property type="molecule type" value="Genomic_DNA"/>
</dbReference>
<keyword evidence="12 13" id="KW-0472">Membrane</keyword>
<dbReference type="InterPro" id="IPR052348">
    <property type="entry name" value="Metallopeptidase_M50B"/>
</dbReference>